<evidence type="ECO:0000313" key="2">
    <source>
        <dbReference type="EMBL" id="CAG7816307.1"/>
    </source>
</evidence>
<accession>A0A8J2KGX3</accession>
<proteinExistence type="predicted"/>
<feature type="compositionally biased region" description="Low complexity" evidence="1">
    <location>
        <begin position="48"/>
        <end position="58"/>
    </location>
</feature>
<name>A0A8J2KGX3_9HEXA</name>
<gene>
    <name evidence="2" type="ORF">AFUS01_LOCUS26932</name>
</gene>
<dbReference type="EMBL" id="CAJVCH010366705">
    <property type="protein sequence ID" value="CAG7816307.1"/>
    <property type="molecule type" value="Genomic_DNA"/>
</dbReference>
<feature type="region of interest" description="Disordered" evidence="1">
    <location>
        <begin position="1"/>
        <end position="72"/>
    </location>
</feature>
<protein>
    <recommendedName>
        <fullName evidence="4">Fibroblast growth factor</fullName>
    </recommendedName>
</protein>
<evidence type="ECO:0000313" key="3">
    <source>
        <dbReference type="Proteomes" id="UP000708208"/>
    </source>
</evidence>
<keyword evidence="3" id="KW-1185">Reference proteome</keyword>
<dbReference type="AlphaFoldDB" id="A0A8J2KGX3"/>
<dbReference type="InterPro" id="IPR056378">
    <property type="entry name" value="Let-756-like_FGF"/>
</dbReference>
<dbReference type="CDD" id="cd00058">
    <property type="entry name" value="beta-trefoil_FGF"/>
    <property type="match status" value="1"/>
</dbReference>
<dbReference type="InterPro" id="IPR002209">
    <property type="entry name" value="Fibroblast_GF_fam"/>
</dbReference>
<evidence type="ECO:0000256" key="1">
    <source>
        <dbReference type="SAM" id="MobiDB-lite"/>
    </source>
</evidence>
<reference evidence="2" key="1">
    <citation type="submission" date="2021-06" db="EMBL/GenBank/DDBJ databases">
        <authorList>
            <person name="Hodson N. C."/>
            <person name="Mongue J. A."/>
            <person name="Jaron S. K."/>
        </authorList>
    </citation>
    <scope>NUCLEOTIDE SEQUENCE</scope>
</reference>
<dbReference type="Pfam" id="PF00167">
    <property type="entry name" value="FGF"/>
    <property type="match status" value="1"/>
</dbReference>
<sequence length="211" mass="22784">MCCGGSETEEGPVLHPQKDEPIPARNPSTPRPGRSKNDPPMELNTGDGNPSSSSGPSNPAFPIVFPDGTTGRPKKRIRRLYCKTGYDIGVFPNGKVAGIKSPRNKYGNLEFESAGLNGEIRIKGVTTGFYVTMTPKGKVLGQPLPNSRGTIWVETKIATGTTYMSLLSLDYAHHGYYLAIKKSGKPKPGPKTAHPYPQKAISFLTRVVAEE</sequence>
<organism evidence="2 3">
    <name type="scientific">Allacma fusca</name>
    <dbReference type="NCBI Taxonomy" id="39272"/>
    <lineage>
        <taxon>Eukaryota</taxon>
        <taxon>Metazoa</taxon>
        <taxon>Ecdysozoa</taxon>
        <taxon>Arthropoda</taxon>
        <taxon>Hexapoda</taxon>
        <taxon>Collembola</taxon>
        <taxon>Symphypleona</taxon>
        <taxon>Sminthuridae</taxon>
        <taxon>Allacma</taxon>
    </lineage>
</organism>
<comment type="caution">
    <text evidence="2">The sequence shown here is derived from an EMBL/GenBank/DDBJ whole genome shotgun (WGS) entry which is preliminary data.</text>
</comment>
<dbReference type="GO" id="GO:0008083">
    <property type="term" value="F:growth factor activity"/>
    <property type="evidence" value="ECO:0007669"/>
    <property type="project" value="InterPro"/>
</dbReference>
<dbReference type="SMART" id="SM00442">
    <property type="entry name" value="FGF"/>
    <property type="match status" value="1"/>
</dbReference>
<dbReference type="PANTHER" id="PTHR11486">
    <property type="entry name" value="FIBROBLAST GROWTH FACTOR"/>
    <property type="match status" value="1"/>
</dbReference>
<evidence type="ECO:0008006" key="4">
    <source>
        <dbReference type="Google" id="ProtNLM"/>
    </source>
</evidence>
<dbReference type="OrthoDB" id="5987799at2759"/>
<dbReference type="Proteomes" id="UP000708208">
    <property type="component" value="Unassembled WGS sequence"/>
</dbReference>